<reference evidence="1 2" key="1">
    <citation type="submission" date="2019-09" db="EMBL/GenBank/DDBJ databases">
        <title>Bird 10,000 Genomes (B10K) Project - Family phase.</title>
        <authorList>
            <person name="Zhang G."/>
        </authorList>
    </citation>
    <scope>NUCLEOTIDE SEQUENCE [LARGE SCALE GENOMIC DNA]</scope>
    <source>
        <strain evidence="1">B10K-DU-029-46</strain>
    </source>
</reference>
<sequence length="85" mass="9557">VSQYSTLWKMLQATYGILNSTNSNPTKECWLCYNIRPPFYEAIGIIAPAKRVKGINPRECFWNKTKENTQGITLSEITGQGLCVG</sequence>
<dbReference type="InterPro" id="IPR018154">
    <property type="entry name" value="TLV/ENV_coat_polyprotein"/>
</dbReference>
<accession>A0A7L3LJ69</accession>
<dbReference type="AlphaFoldDB" id="A0A7L3LJ69"/>
<proteinExistence type="predicted"/>
<dbReference type="EMBL" id="VZTY01018604">
    <property type="protein sequence ID" value="NXU53721.1"/>
    <property type="molecule type" value="Genomic_DNA"/>
</dbReference>
<organism evidence="1 2">
    <name type="scientific">Turnix velox</name>
    <name type="common">Little buttonquail</name>
    <dbReference type="NCBI Taxonomy" id="2529409"/>
    <lineage>
        <taxon>Eukaryota</taxon>
        <taxon>Metazoa</taxon>
        <taxon>Chordata</taxon>
        <taxon>Craniata</taxon>
        <taxon>Vertebrata</taxon>
        <taxon>Euteleostomi</taxon>
        <taxon>Archelosauria</taxon>
        <taxon>Archosauria</taxon>
        <taxon>Dinosauria</taxon>
        <taxon>Saurischia</taxon>
        <taxon>Theropoda</taxon>
        <taxon>Coelurosauria</taxon>
        <taxon>Aves</taxon>
        <taxon>Neognathae</taxon>
        <taxon>Neoaves</taxon>
        <taxon>Charadriiformes</taxon>
        <taxon>Turnicidae</taxon>
        <taxon>Turnix</taxon>
    </lineage>
</organism>
<dbReference type="Pfam" id="PF00429">
    <property type="entry name" value="TLV_coat"/>
    <property type="match status" value="1"/>
</dbReference>
<feature type="non-terminal residue" evidence="1">
    <location>
        <position position="85"/>
    </location>
</feature>
<protein>
    <submittedName>
        <fullName evidence="1">ENV1 protein</fullName>
    </submittedName>
</protein>
<dbReference type="Proteomes" id="UP000582182">
    <property type="component" value="Unassembled WGS sequence"/>
</dbReference>
<keyword evidence="2" id="KW-1185">Reference proteome</keyword>
<gene>
    <name evidence="1" type="primary">Env1_1</name>
    <name evidence="1" type="ORF">TURVEL_R14218</name>
</gene>
<evidence type="ECO:0000313" key="2">
    <source>
        <dbReference type="Proteomes" id="UP000582182"/>
    </source>
</evidence>
<evidence type="ECO:0000313" key="1">
    <source>
        <dbReference type="EMBL" id="NXU53721.1"/>
    </source>
</evidence>
<name>A0A7L3LJ69_9CHAR</name>
<feature type="non-terminal residue" evidence="1">
    <location>
        <position position="1"/>
    </location>
</feature>
<dbReference type="OrthoDB" id="9306952at2759"/>
<comment type="caution">
    <text evidence="1">The sequence shown here is derived from an EMBL/GenBank/DDBJ whole genome shotgun (WGS) entry which is preliminary data.</text>
</comment>